<comment type="similarity">
    <text evidence="1">Belongs to the UbiJ family.</text>
</comment>
<dbReference type="RefSeq" id="WP_157678138.1">
    <property type="nucleotide sequence ID" value="NZ_CP021425.1"/>
</dbReference>
<dbReference type="PANTHER" id="PTHR38693:SF1">
    <property type="entry name" value="UBIQUINONE BIOSYNTHESIS ACCESSORY FACTOR UBIJ"/>
    <property type="match status" value="1"/>
</dbReference>
<dbReference type="KEGG" id="ome:OLMES_1003"/>
<organism evidence="4 5">
    <name type="scientific">Oleiphilus messinensis</name>
    <dbReference type="NCBI Taxonomy" id="141451"/>
    <lineage>
        <taxon>Bacteria</taxon>
        <taxon>Pseudomonadati</taxon>
        <taxon>Pseudomonadota</taxon>
        <taxon>Gammaproteobacteria</taxon>
        <taxon>Oceanospirillales</taxon>
        <taxon>Oleiphilaceae</taxon>
        <taxon>Oleiphilus</taxon>
    </lineage>
</organism>
<proteinExistence type="inferred from homology"/>
<dbReference type="SUPFAM" id="SSF55718">
    <property type="entry name" value="SCP-like"/>
    <property type="match status" value="1"/>
</dbReference>
<dbReference type="GO" id="GO:0006744">
    <property type="term" value="P:ubiquinone biosynthetic process"/>
    <property type="evidence" value="ECO:0007669"/>
    <property type="project" value="UniProtKB-UniRule"/>
</dbReference>
<dbReference type="PANTHER" id="PTHR38693">
    <property type="entry name" value="UBIQUINONE BIOSYNTHESIS PROTEIN UBIJ"/>
    <property type="match status" value="1"/>
</dbReference>
<keyword evidence="1" id="KW-0963">Cytoplasm</keyword>
<name>A0A1Y0I4F9_9GAMM</name>
<keyword evidence="5" id="KW-1185">Reference proteome</keyword>
<dbReference type="HAMAP" id="MF_02215">
    <property type="entry name" value="UbiJ"/>
    <property type="match status" value="1"/>
</dbReference>
<sequence length="216" mass="24084">MSYQDPAALSLLLEALEGSLNKALELDPAAKSGFQQHADRIIEVRSGPVKLIIRPLESGKLSLQRHWDAEVDATIRGKPLDLARMALSKDKLAVIQSTHSIEIEGDLSLIEAFQKIISTLDIDWEQALAEVIGDVPAHFLGQRIRSGMKWGKQAQESMLANIEEYLQEEGRQTPAKSEFEHTAKAIESLSLAADRLEARIRKLKRQLDDTPLQKNT</sequence>
<accession>A0A1Y0I4F9</accession>
<keyword evidence="2" id="KW-0175">Coiled coil</keyword>
<keyword evidence="1" id="KW-0831">Ubiquinone biosynthesis</keyword>
<reference evidence="4 5" key="1">
    <citation type="submission" date="2017-05" db="EMBL/GenBank/DDBJ databases">
        <title>Genomic insights into alkan degradation activity of Oleiphilus messinensis.</title>
        <authorList>
            <person name="Kozyavkin S.A."/>
            <person name="Slesarev A.I."/>
            <person name="Golyshin P.N."/>
            <person name="Korzhenkov A."/>
            <person name="Golyshina O.N."/>
            <person name="Toshchakov S.V."/>
        </authorList>
    </citation>
    <scope>NUCLEOTIDE SEQUENCE [LARGE SCALE GENOMIC DNA]</scope>
    <source>
        <strain evidence="4 5">ME102</strain>
    </source>
</reference>
<dbReference type="AlphaFoldDB" id="A0A1Y0I4F9"/>
<feature type="coiled-coil region" evidence="2">
    <location>
        <begin position="186"/>
        <end position="213"/>
    </location>
</feature>
<dbReference type="InterPro" id="IPR003033">
    <property type="entry name" value="SCP2_sterol-bd_dom"/>
</dbReference>
<evidence type="ECO:0000259" key="3">
    <source>
        <dbReference type="Pfam" id="PF02036"/>
    </source>
</evidence>
<evidence type="ECO:0000313" key="4">
    <source>
        <dbReference type="EMBL" id="ARU55089.1"/>
    </source>
</evidence>
<comment type="function">
    <text evidence="1">Required for ubiquinone (coenzyme Q) biosynthesis. Binds hydrophobic ubiquinone biosynthetic intermediates via its SCP2 domain and is essential for the stability of the Ubi complex. May constitute a docking platform where Ubi enzymes assemble and access their SCP2-bound polyprenyl substrates.</text>
</comment>
<evidence type="ECO:0000256" key="1">
    <source>
        <dbReference type="HAMAP-Rule" id="MF_02215"/>
    </source>
</evidence>
<comment type="pathway">
    <text evidence="1">Cofactor biosynthesis; ubiquinone biosynthesis.</text>
</comment>
<dbReference type="InterPro" id="IPR038989">
    <property type="entry name" value="UbiJ"/>
</dbReference>
<dbReference type="EMBL" id="CP021425">
    <property type="protein sequence ID" value="ARU55089.1"/>
    <property type="molecule type" value="Genomic_DNA"/>
</dbReference>
<dbReference type="Proteomes" id="UP000196027">
    <property type="component" value="Chromosome"/>
</dbReference>
<evidence type="ECO:0000313" key="5">
    <source>
        <dbReference type="Proteomes" id="UP000196027"/>
    </source>
</evidence>
<evidence type="ECO:0000256" key="2">
    <source>
        <dbReference type="SAM" id="Coils"/>
    </source>
</evidence>
<protein>
    <recommendedName>
        <fullName evidence="1">Ubiquinone biosynthesis accessory factor UbiJ</fullName>
    </recommendedName>
</protein>
<dbReference type="GO" id="GO:0005737">
    <property type="term" value="C:cytoplasm"/>
    <property type="evidence" value="ECO:0007669"/>
    <property type="project" value="UniProtKB-SubCell"/>
</dbReference>
<dbReference type="InterPro" id="IPR036527">
    <property type="entry name" value="SCP2_sterol-bd_dom_sf"/>
</dbReference>
<dbReference type="UniPathway" id="UPA00232"/>
<comment type="subcellular location">
    <subcellularLocation>
        <location evidence="1">Cytoplasm</location>
    </subcellularLocation>
</comment>
<gene>
    <name evidence="1" type="primary">ubiJ</name>
    <name evidence="4" type="ORF">OLMES_1003</name>
</gene>
<dbReference type="OrthoDB" id="9796077at2"/>
<feature type="domain" description="SCP2" evidence="3">
    <location>
        <begin position="20"/>
        <end position="117"/>
    </location>
</feature>
<dbReference type="Pfam" id="PF02036">
    <property type="entry name" value="SCP2"/>
    <property type="match status" value="1"/>
</dbReference>